<gene>
    <name evidence="3" type="ORF">HDF10_002441</name>
</gene>
<dbReference type="EMBL" id="JACHDZ010000003">
    <property type="protein sequence ID" value="MBB5344462.1"/>
    <property type="molecule type" value="Genomic_DNA"/>
</dbReference>
<evidence type="ECO:0000259" key="2">
    <source>
        <dbReference type="Pfam" id="PF12770"/>
    </source>
</evidence>
<organism evidence="3 4">
    <name type="scientific">Tunturiibacter lichenicola</name>
    <dbReference type="NCBI Taxonomy" id="2051959"/>
    <lineage>
        <taxon>Bacteria</taxon>
        <taxon>Pseudomonadati</taxon>
        <taxon>Acidobacteriota</taxon>
        <taxon>Terriglobia</taxon>
        <taxon>Terriglobales</taxon>
        <taxon>Acidobacteriaceae</taxon>
        <taxon>Tunturiibacter</taxon>
    </lineage>
</organism>
<proteinExistence type="predicted"/>
<feature type="domain" description="CHAT" evidence="2">
    <location>
        <begin position="520"/>
        <end position="678"/>
    </location>
</feature>
<evidence type="ECO:0000256" key="1">
    <source>
        <dbReference type="SAM" id="MobiDB-lite"/>
    </source>
</evidence>
<evidence type="ECO:0000313" key="3">
    <source>
        <dbReference type="EMBL" id="MBB5344462.1"/>
    </source>
</evidence>
<dbReference type="AlphaFoldDB" id="A0A7W8N3F9"/>
<protein>
    <recommendedName>
        <fullName evidence="2">CHAT domain-containing protein</fullName>
    </recommendedName>
</protein>
<evidence type="ECO:0000313" key="4">
    <source>
        <dbReference type="Proteomes" id="UP000569092"/>
    </source>
</evidence>
<dbReference type="Pfam" id="PF12770">
    <property type="entry name" value="CHAT"/>
    <property type="match status" value="1"/>
</dbReference>
<dbReference type="Proteomes" id="UP000569092">
    <property type="component" value="Unassembled WGS sequence"/>
</dbReference>
<reference evidence="3 4" key="1">
    <citation type="submission" date="2020-08" db="EMBL/GenBank/DDBJ databases">
        <title>Genomic Encyclopedia of Type Strains, Phase IV (KMG-V): Genome sequencing to study the core and pangenomes of soil and plant-associated prokaryotes.</title>
        <authorList>
            <person name="Whitman W."/>
        </authorList>
    </citation>
    <scope>NUCLEOTIDE SEQUENCE [LARGE SCALE GENOMIC DNA]</scope>
    <source>
        <strain evidence="3 4">M8US30</strain>
    </source>
</reference>
<feature type="compositionally biased region" description="Basic and acidic residues" evidence="1">
    <location>
        <begin position="22"/>
        <end position="31"/>
    </location>
</feature>
<sequence length="704" mass="76885">MAIILLSGCESTQRLSKTGSPEPDKTEDIKPKTPSKILPTSSKPKPTEKRSTPSIDYKVTKGPNRSPASSASADLVAESAKTEILEGRVGDILPAGSATQSNRFQPVYNATFTPTVPTEPDHLFDGQNTLLRFFIGPLNSSNVLTATSRPVDSRILNAAEDVPLTITMTCRLCVGRGNTSSIQVKRIVYHAATGTSTEARFHIIPKRDLAKQEVGSNEILIEIRNSKTAVRYGSLAIVANMNIEQGSERAPSHNVEPGGFSPYVSDKRTFRPDLIITIRPQAQQLFDVGFEAINPELVRQLQGLEFSKKLESGIRQLRFFPTGDFTGRELTSFEGAAAATLKGITDQENVDLKNALTASPNGSVDLDTVDFITLSESDEEKILDSFYLLGHYIYSRLFYGDPDLKRLIHKVEAFTASDGHTLRILIRTSGVAFPWQLLNDPASTDSRGQNLPGAFWGFKYEIAVDSLARLSVGTVVKNSPLSPDSVSLFGTYQGEDYPVQFSAQQQSAYFTNKVHPRNALTASSVSSFLKTLKESGDSLDFILVYTHGSNGYVNEVVNGNNVLLTLNPPGQRLIFSQSGIDFLRATDLMNLAIHADEQKGPFFQRNPLVLLNACETGIFSSNELTLPESLLLLGARGVIATEAPVPNKFALRFGDDLIDQMAQGKDMASAIRDVREAYFSKGNPLGLIYSYYSYDGIASSIVDP</sequence>
<feature type="compositionally biased region" description="Polar residues" evidence="1">
    <location>
        <begin position="9"/>
        <end position="19"/>
    </location>
</feature>
<name>A0A7W8N3F9_9BACT</name>
<comment type="caution">
    <text evidence="3">The sequence shown here is derived from an EMBL/GenBank/DDBJ whole genome shotgun (WGS) entry which is preliminary data.</text>
</comment>
<feature type="region of interest" description="Disordered" evidence="1">
    <location>
        <begin position="1"/>
        <end position="74"/>
    </location>
</feature>
<dbReference type="InterPro" id="IPR024983">
    <property type="entry name" value="CHAT_dom"/>
</dbReference>
<accession>A0A7W8N3F9</accession>